<organism evidence="2 3">
    <name type="scientific">Streptomyces gilvifuscus</name>
    <dbReference type="NCBI Taxonomy" id="1550617"/>
    <lineage>
        <taxon>Bacteria</taxon>
        <taxon>Bacillati</taxon>
        <taxon>Actinomycetota</taxon>
        <taxon>Actinomycetes</taxon>
        <taxon>Kitasatosporales</taxon>
        <taxon>Streptomycetaceae</taxon>
        <taxon>Streptomyces</taxon>
    </lineage>
</organism>
<comment type="caution">
    <text evidence="2">The sequence shown here is derived from an EMBL/GenBank/DDBJ whole genome shotgun (WGS) entry which is preliminary data.</text>
</comment>
<evidence type="ECO:0000313" key="3">
    <source>
        <dbReference type="Proteomes" id="UP001221328"/>
    </source>
</evidence>
<accession>A0ABT5FW88</accession>
<protein>
    <submittedName>
        <fullName evidence="2">Uncharacterized protein</fullName>
    </submittedName>
</protein>
<feature type="region of interest" description="Disordered" evidence="1">
    <location>
        <begin position="1"/>
        <end position="25"/>
    </location>
</feature>
<gene>
    <name evidence="2" type="ORF">PO587_19790</name>
</gene>
<evidence type="ECO:0000313" key="2">
    <source>
        <dbReference type="EMBL" id="MDC2956716.1"/>
    </source>
</evidence>
<reference evidence="2 3" key="1">
    <citation type="journal article" date="2015" name="Int. J. Syst. Evol. Microbiol.">
        <title>Streptomyces gilvifuscus sp. nov., an actinomycete that produces antibacterial compounds isolated from soil.</title>
        <authorList>
            <person name="Nguyen T.M."/>
            <person name="Kim J."/>
        </authorList>
    </citation>
    <scope>NUCLEOTIDE SEQUENCE [LARGE SCALE GENOMIC DNA]</scope>
    <source>
        <strain evidence="2 3">T113</strain>
    </source>
</reference>
<proteinExistence type="predicted"/>
<dbReference type="EMBL" id="JAQOSK010000007">
    <property type="protein sequence ID" value="MDC2956716.1"/>
    <property type="molecule type" value="Genomic_DNA"/>
</dbReference>
<evidence type="ECO:0000256" key="1">
    <source>
        <dbReference type="SAM" id="MobiDB-lite"/>
    </source>
</evidence>
<sequence length="48" mass="4517">MALSLDPEIAPAPAPTTGAAADTAPPAVGSIAARRALGEPICGAASMS</sequence>
<dbReference type="RefSeq" id="WP_272176059.1">
    <property type="nucleotide sequence ID" value="NZ_JAQOSK010000007.1"/>
</dbReference>
<dbReference type="Proteomes" id="UP001221328">
    <property type="component" value="Unassembled WGS sequence"/>
</dbReference>
<keyword evidence="3" id="KW-1185">Reference proteome</keyword>
<name>A0ABT5FW88_9ACTN</name>
<feature type="compositionally biased region" description="Low complexity" evidence="1">
    <location>
        <begin position="15"/>
        <end position="25"/>
    </location>
</feature>